<dbReference type="InterPro" id="IPR018113">
    <property type="entry name" value="PTrfase_EIIB_Cys"/>
</dbReference>
<dbReference type="InterPro" id="IPR013013">
    <property type="entry name" value="PTS_EIIC_1"/>
</dbReference>
<feature type="transmembrane region" description="Helical" evidence="13">
    <location>
        <begin position="488"/>
        <end position="513"/>
    </location>
</feature>
<comment type="subcellular location">
    <subcellularLocation>
        <location evidence="1">Cell membrane</location>
        <topology evidence="1">Multi-pass membrane protein</topology>
    </subcellularLocation>
</comment>
<feature type="domain" description="PTS EIIC type-1" evidence="15">
    <location>
        <begin position="164"/>
        <end position="525"/>
    </location>
</feature>
<feature type="active site" description="Phosphocysteine intermediate; for EIIB activity" evidence="11">
    <location>
        <position position="29"/>
    </location>
</feature>
<evidence type="ECO:0000313" key="17">
    <source>
        <dbReference type="Proteomes" id="UP000600080"/>
    </source>
</evidence>
<protein>
    <recommendedName>
        <fullName evidence="18">PTS alpha-glucoside transporter subunit IIA</fullName>
    </recommendedName>
</protein>
<feature type="region of interest" description="Disordered" evidence="12">
    <location>
        <begin position="524"/>
        <end position="589"/>
    </location>
</feature>
<feature type="transmembrane region" description="Helical" evidence="13">
    <location>
        <begin position="232"/>
        <end position="250"/>
    </location>
</feature>
<evidence type="ECO:0000256" key="6">
    <source>
        <dbReference type="ARBA" id="ARBA00022683"/>
    </source>
</evidence>
<evidence type="ECO:0000256" key="11">
    <source>
        <dbReference type="PROSITE-ProRule" id="PRU00421"/>
    </source>
</evidence>
<evidence type="ECO:0000259" key="15">
    <source>
        <dbReference type="PROSITE" id="PS51103"/>
    </source>
</evidence>
<evidence type="ECO:0000256" key="4">
    <source>
        <dbReference type="ARBA" id="ARBA00022597"/>
    </source>
</evidence>
<evidence type="ECO:0000256" key="10">
    <source>
        <dbReference type="ARBA" id="ARBA00023136"/>
    </source>
</evidence>
<dbReference type="GeneID" id="301550430"/>
<accession>A0ABQ2JVY1</accession>
<evidence type="ECO:0000256" key="9">
    <source>
        <dbReference type="ARBA" id="ARBA00022989"/>
    </source>
</evidence>
<dbReference type="EMBL" id="BMND01000023">
    <property type="protein sequence ID" value="GGN54492.1"/>
    <property type="molecule type" value="Genomic_DNA"/>
</dbReference>
<dbReference type="PROSITE" id="PS51098">
    <property type="entry name" value="PTS_EIIB_TYPE_1"/>
    <property type="match status" value="1"/>
</dbReference>
<dbReference type="PROSITE" id="PS01035">
    <property type="entry name" value="PTS_EIIB_TYPE_1_CYS"/>
    <property type="match status" value="1"/>
</dbReference>
<keyword evidence="6" id="KW-0598">Phosphotransferase system</keyword>
<feature type="transmembrane region" description="Helical" evidence="13">
    <location>
        <begin position="380"/>
        <end position="403"/>
    </location>
</feature>
<keyword evidence="3" id="KW-1003">Cell membrane</keyword>
<evidence type="ECO:0000313" key="16">
    <source>
        <dbReference type="EMBL" id="GGN54492.1"/>
    </source>
</evidence>
<feature type="compositionally biased region" description="Low complexity" evidence="12">
    <location>
        <begin position="535"/>
        <end position="560"/>
    </location>
</feature>
<feature type="transmembrane region" description="Helical" evidence="13">
    <location>
        <begin position="345"/>
        <end position="368"/>
    </location>
</feature>
<proteinExistence type="predicted"/>
<dbReference type="InterPro" id="IPR036878">
    <property type="entry name" value="Glu_permease_IIB"/>
</dbReference>
<dbReference type="InterPro" id="IPR001996">
    <property type="entry name" value="PTS_IIB_1"/>
</dbReference>
<dbReference type="Gene3D" id="3.30.1360.60">
    <property type="entry name" value="Glucose permease domain IIB"/>
    <property type="match status" value="1"/>
</dbReference>
<feature type="transmembrane region" description="Helical" evidence="13">
    <location>
        <begin position="169"/>
        <end position="190"/>
    </location>
</feature>
<feature type="transmembrane region" description="Helical" evidence="13">
    <location>
        <begin position="202"/>
        <end position="220"/>
    </location>
</feature>
<evidence type="ECO:0000256" key="13">
    <source>
        <dbReference type="SAM" id="Phobius"/>
    </source>
</evidence>
<dbReference type="PROSITE" id="PS51103">
    <property type="entry name" value="PTS_EIIC_TYPE_1"/>
    <property type="match status" value="1"/>
</dbReference>
<evidence type="ECO:0000256" key="3">
    <source>
        <dbReference type="ARBA" id="ARBA00022475"/>
    </source>
</evidence>
<keyword evidence="4" id="KW-0762">Sugar transport</keyword>
<keyword evidence="2" id="KW-0813">Transport</keyword>
<keyword evidence="17" id="KW-1185">Reference proteome</keyword>
<dbReference type="Proteomes" id="UP000600080">
    <property type="component" value="Unassembled WGS sequence"/>
</dbReference>
<dbReference type="Pfam" id="PF00367">
    <property type="entry name" value="PTS_EIIB"/>
    <property type="match status" value="1"/>
</dbReference>
<dbReference type="PANTHER" id="PTHR30175:SF3">
    <property type="entry name" value="PTS SYSTEM N-ACETYLMURAMIC ACID-SPECIFIC EIIBC COMPONENT"/>
    <property type="match status" value="1"/>
</dbReference>
<organism evidence="16 17">
    <name type="scientific">Streptomyces kronopolitis</name>
    <dbReference type="NCBI Taxonomy" id="1612435"/>
    <lineage>
        <taxon>Bacteria</taxon>
        <taxon>Bacillati</taxon>
        <taxon>Actinomycetota</taxon>
        <taxon>Actinomycetes</taxon>
        <taxon>Kitasatosporales</taxon>
        <taxon>Streptomycetaceae</taxon>
        <taxon>Streptomyces</taxon>
    </lineage>
</organism>
<keyword evidence="8" id="KW-0418">Kinase</keyword>
<keyword evidence="9 13" id="KW-1133">Transmembrane helix</keyword>
<feature type="region of interest" description="Disordered" evidence="12">
    <location>
        <begin position="89"/>
        <end position="135"/>
    </location>
</feature>
<evidence type="ECO:0000256" key="5">
    <source>
        <dbReference type="ARBA" id="ARBA00022679"/>
    </source>
</evidence>
<feature type="domain" description="PTS EIIB type-1" evidence="14">
    <location>
        <begin position="7"/>
        <end position="89"/>
    </location>
</feature>
<evidence type="ECO:0000259" key="14">
    <source>
        <dbReference type="PROSITE" id="PS51098"/>
    </source>
</evidence>
<dbReference type="InterPro" id="IPR003352">
    <property type="entry name" value="PTS_EIIC"/>
</dbReference>
<keyword evidence="7 13" id="KW-0812">Transmembrane</keyword>
<dbReference type="RefSeq" id="WP_189101188.1">
    <property type="nucleotide sequence ID" value="NZ_BMND01000023.1"/>
</dbReference>
<keyword evidence="10 13" id="KW-0472">Membrane</keyword>
<feature type="compositionally biased region" description="Low complexity" evidence="12">
    <location>
        <begin position="90"/>
        <end position="135"/>
    </location>
</feature>
<gene>
    <name evidence="16" type="ORF">GCM10012285_47350</name>
</gene>
<feature type="transmembrane region" description="Helical" evidence="13">
    <location>
        <begin position="300"/>
        <end position="325"/>
    </location>
</feature>
<evidence type="ECO:0000256" key="2">
    <source>
        <dbReference type="ARBA" id="ARBA00022448"/>
    </source>
</evidence>
<evidence type="ECO:0000256" key="1">
    <source>
        <dbReference type="ARBA" id="ARBA00004651"/>
    </source>
</evidence>
<dbReference type="Pfam" id="PF02378">
    <property type="entry name" value="PTS_EIIC"/>
    <property type="match status" value="1"/>
</dbReference>
<name>A0ABQ2JVY1_9ACTN</name>
<comment type="caution">
    <text evidence="16">The sequence shown here is derived from an EMBL/GenBank/DDBJ whole genome shotgun (WGS) entry which is preliminary data.</text>
</comment>
<feature type="compositionally biased region" description="Pro residues" evidence="12">
    <location>
        <begin position="561"/>
        <end position="577"/>
    </location>
</feature>
<dbReference type="CDD" id="cd00212">
    <property type="entry name" value="PTS_IIB_glc"/>
    <property type="match status" value="1"/>
</dbReference>
<evidence type="ECO:0008006" key="18">
    <source>
        <dbReference type="Google" id="ProtNLM"/>
    </source>
</evidence>
<keyword evidence="5" id="KW-0808">Transferase</keyword>
<dbReference type="SUPFAM" id="SSF55604">
    <property type="entry name" value="Glucose permease domain IIB"/>
    <property type="match status" value="1"/>
</dbReference>
<dbReference type="InterPro" id="IPR050558">
    <property type="entry name" value="PTS_Sugar-Specific_Components"/>
</dbReference>
<sequence length="589" mass="59762">MSEDKNRATAAALLPLVGGAGNVTSVDHCMTRLRLGIRDLTLVQDEALRALPAVLGVVEDDTYQIVLGPGTVARVTPEFARLVELHRAGPPSAEPATTEPAATEPASVPSAARETAAAPRPAAPATSPDPAATPTTADALAAQGAALKSRQKSRNATPTKLFLRRIAQVFVPLIPALIGCGIVAGINGLLTNLGWLPSLVPALAAISSGFMSLIAVFVGFHTAKEFGGTPILGGAVAAIIVFPGVTHVTAFGQQLAPGQGGVLGALGAALLAVRVEKMCRDGIPLGRGPSRVRLRIPEALDVLVTPTLTVLVTGLVTLFGLMYAAGAVATATGTAATWLLAHGGALAGFVLGGLFLPLVMLGLHQALIPIHTTLIEQQGYTVLLPILAMAGAGQVGAAIAVYLRLPHNRSIRTTIKSALPAGFLGVGEPLIYGVSLPLGRPFITACIGGAFGGGFIGLCNQLGDTVGSTAIGPSGWALFPLVKGNQSIATTLVVYALGLLAGYLAGFLATYFFGFSKQMREDLNTDPLPTTAPNPAHHTSTHPTDATATTDPTGTTTADPDPAPAPAPTPAPAPAPAPARNSPTTVSPS</sequence>
<evidence type="ECO:0000256" key="8">
    <source>
        <dbReference type="ARBA" id="ARBA00022777"/>
    </source>
</evidence>
<reference evidence="17" key="1">
    <citation type="journal article" date="2019" name="Int. J. Syst. Evol. Microbiol.">
        <title>The Global Catalogue of Microorganisms (GCM) 10K type strain sequencing project: providing services to taxonomists for standard genome sequencing and annotation.</title>
        <authorList>
            <consortium name="The Broad Institute Genomics Platform"/>
            <consortium name="The Broad Institute Genome Sequencing Center for Infectious Disease"/>
            <person name="Wu L."/>
            <person name="Ma J."/>
        </authorList>
    </citation>
    <scope>NUCLEOTIDE SEQUENCE [LARGE SCALE GENOMIC DNA]</scope>
    <source>
        <strain evidence="17">CGMCC 4.7323</strain>
    </source>
</reference>
<dbReference type="PANTHER" id="PTHR30175">
    <property type="entry name" value="PHOSPHOTRANSFERASE SYSTEM TRANSPORT PROTEIN"/>
    <property type="match status" value="1"/>
</dbReference>
<evidence type="ECO:0000256" key="7">
    <source>
        <dbReference type="ARBA" id="ARBA00022692"/>
    </source>
</evidence>
<evidence type="ECO:0000256" key="12">
    <source>
        <dbReference type="SAM" id="MobiDB-lite"/>
    </source>
</evidence>